<protein>
    <submittedName>
        <fullName evidence="1">IS66 family insertion sequence element accessory protein TnpB</fullName>
    </submittedName>
</protein>
<sequence length="126" mass="14554">MNSDTEKDLKQLLAYTSYQKIYVITGKTDLRKGIDGLATFVKEEFDLDPFNNALFLFCGTKMDRFKALVWESDGFLLFYKRLENGRLLWPRKDSAAKLITQTQLKRFLQGFPLSPSVQPATIGAWY</sequence>
<name>A0A7C9NTK3_9LACO</name>
<organism evidence="1 2">
    <name type="scientific">Furfurilactobacillus rossiae</name>
    <dbReference type="NCBI Taxonomy" id="231049"/>
    <lineage>
        <taxon>Bacteria</taxon>
        <taxon>Bacillati</taxon>
        <taxon>Bacillota</taxon>
        <taxon>Bacilli</taxon>
        <taxon>Lactobacillales</taxon>
        <taxon>Lactobacillaceae</taxon>
        <taxon>Furfurilactobacillus</taxon>
    </lineage>
</organism>
<dbReference type="Proteomes" id="UP000480570">
    <property type="component" value="Unassembled WGS sequence"/>
</dbReference>
<dbReference type="PANTHER" id="PTHR36455:SF1">
    <property type="entry name" value="BLR8292 PROTEIN"/>
    <property type="match status" value="1"/>
</dbReference>
<comment type="caution">
    <text evidence="1">The sequence shown here is derived from an EMBL/GenBank/DDBJ whole genome shotgun (WGS) entry which is preliminary data.</text>
</comment>
<dbReference type="AlphaFoldDB" id="A0A7C9NTK3"/>
<dbReference type="EMBL" id="WEZT01000016">
    <property type="protein sequence ID" value="MYV05811.1"/>
    <property type="molecule type" value="Genomic_DNA"/>
</dbReference>
<evidence type="ECO:0000313" key="2">
    <source>
        <dbReference type="Proteomes" id="UP000480570"/>
    </source>
</evidence>
<proteinExistence type="predicted"/>
<dbReference type="NCBIfam" id="NF033819">
    <property type="entry name" value="IS66_TnpB"/>
    <property type="match status" value="1"/>
</dbReference>
<accession>A0A7C9NTK3</accession>
<dbReference type="PANTHER" id="PTHR36455">
    <property type="match status" value="1"/>
</dbReference>
<gene>
    <name evidence="1" type="primary">tnpB</name>
    <name evidence="1" type="ORF">GB992_08180</name>
</gene>
<dbReference type="Pfam" id="PF05717">
    <property type="entry name" value="TnpB_IS66"/>
    <property type="match status" value="1"/>
</dbReference>
<reference evidence="1 2" key="1">
    <citation type="journal article" date="2019" name="Appl. Environ. Microbiol.">
        <title>Genetic determinants of hydroxycinnamic acid metabolism in heterofermentative lactobacilli.</title>
        <authorList>
            <person name="Gaur G."/>
            <person name="Oh J.H."/>
            <person name="Filannino P."/>
            <person name="Gobbetti M."/>
            <person name="van Pijkeren J.P."/>
            <person name="Ganzle M.G."/>
        </authorList>
    </citation>
    <scope>NUCLEOTIDE SEQUENCE [LARGE SCALE GENOMIC DNA]</scope>
    <source>
        <strain evidence="1 2">FUA3583</strain>
    </source>
</reference>
<evidence type="ECO:0000313" key="1">
    <source>
        <dbReference type="EMBL" id="MYV05811.1"/>
    </source>
</evidence>
<dbReference type="RefSeq" id="WP_161001974.1">
    <property type="nucleotide sequence ID" value="NZ_CP040586.1"/>
</dbReference>
<dbReference type="InterPro" id="IPR008878">
    <property type="entry name" value="Transposase_IS66_Orf2"/>
</dbReference>